<organism evidence="1 2">
    <name type="scientific">Phanerochaete carnosa (strain HHB-10118-sp)</name>
    <name type="common">White-rot fungus</name>
    <name type="synonym">Peniophora carnosa</name>
    <dbReference type="NCBI Taxonomy" id="650164"/>
    <lineage>
        <taxon>Eukaryota</taxon>
        <taxon>Fungi</taxon>
        <taxon>Dikarya</taxon>
        <taxon>Basidiomycota</taxon>
        <taxon>Agaricomycotina</taxon>
        <taxon>Agaricomycetes</taxon>
        <taxon>Polyporales</taxon>
        <taxon>Phanerochaetaceae</taxon>
        <taxon>Phanerochaete</taxon>
    </lineage>
</organism>
<accession>K5WF25</accession>
<protein>
    <recommendedName>
        <fullName evidence="3">HAT C-terminal dimerisation domain-containing protein</fullName>
    </recommendedName>
</protein>
<dbReference type="Proteomes" id="UP000008370">
    <property type="component" value="Unassembled WGS sequence"/>
</dbReference>
<name>K5WF25_PHACS</name>
<dbReference type="STRING" id="650164.K5WF25"/>
<evidence type="ECO:0000313" key="2">
    <source>
        <dbReference type="Proteomes" id="UP000008370"/>
    </source>
</evidence>
<dbReference type="RefSeq" id="XP_007402677.1">
    <property type="nucleotide sequence ID" value="XM_007402615.1"/>
</dbReference>
<reference evidence="1 2" key="1">
    <citation type="journal article" date="2012" name="BMC Genomics">
        <title>Comparative genomics of the white-rot fungi, Phanerochaete carnosa and P. chrysosporium, to elucidate the genetic basis of the distinct wood types they colonize.</title>
        <authorList>
            <person name="Suzuki H."/>
            <person name="MacDonald J."/>
            <person name="Syed K."/>
            <person name="Salamov A."/>
            <person name="Hori C."/>
            <person name="Aerts A."/>
            <person name="Henrissat B."/>
            <person name="Wiebenga A."/>
            <person name="vanKuyk P.A."/>
            <person name="Barry K."/>
            <person name="Lindquist E."/>
            <person name="LaButti K."/>
            <person name="Lapidus A."/>
            <person name="Lucas S."/>
            <person name="Coutinho P."/>
            <person name="Gong Y."/>
            <person name="Samejima M."/>
            <person name="Mahadevan R."/>
            <person name="Abou-Zaid M."/>
            <person name="de Vries R.P."/>
            <person name="Igarashi K."/>
            <person name="Yadav J.S."/>
            <person name="Grigoriev I.V."/>
            <person name="Master E.R."/>
        </authorList>
    </citation>
    <scope>NUCLEOTIDE SEQUENCE [LARGE SCALE GENOMIC DNA]</scope>
    <source>
        <strain evidence="1 2">HHB-10118-sp</strain>
    </source>
</reference>
<dbReference type="KEGG" id="pco:PHACADRAFT_202419"/>
<dbReference type="EMBL" id="JH930746">
    <property type="protein sequence ID" value="EKM48772.1"/>
    <property type="molecule type" value="Genomic_DNA"/>
</dbReference>
<dbReference type="SUPFAM" id="SSF53098">
    <property type="entry name" value="Ribonuclease H-like"/>
    <property type="match status" value="1"/>
</dbReference>
<gene>
    <name evidence="1" type="ORF">PHACADRAFT_202419</name>
</gene>
<dbReference type="OrthoDB" id="3270520at2759"/>
<dbReference type="GeneID" id="18911872"/>
<evidence type="ECO:0008006" key="3">
    <source>
        <dbReference type="Google" id="ProtNLM"/>
    </source>
</evidence>
<sequence length="575" mass="64111">MKKDSAANRGEEAYEYMEAPMAGPSSSFGFDPAAATPQYYPPSVQPEPTAYPMAPGLQQSFSLHAGFHGALPSPLIGSSADRTMSPIPLEFQQLLATVTPSSYSPLPSPTITSSSFGQGLSLPNVYVPLLRRGASRRPISMPPRLTASHWTDSCQERFEMLITRLTASANLPHRWVENPEWVTLVAKFIPGAKLFSRNKLTKTLIPQELERVQGLAQKNLKDLKVAEGTFQLDGWTGGNYHHFLGFMFMARSKINLVVGNYFKKSGAKFLEASAEADQVIKWLRSKTQVLAILRKVQEEQGVSSPLTVIRAVLTRWTSHYLAYWRLLDLKNWITQVIPQDRGRVEARQESQLVTGDREAKEKAKETLAIIDKAIFWHRLARIKVHLMPLALAANILQSTSSRLDHVALVFGTLFLRFTNLAEDKDADANEEEICQAVCNSLNKRWLDSDQGVLVAAVILNPHTRAAPLKSFRHADVITLLARIWKRLFSSDTVPPAFYNEVKEYISDTGTYADMPNLAASLRNPDDPDHSAAPLEVWKLFMTASGPVSPLQRLAERIFSVCPNIAPVKCFFSLLK</sequence>
<dbReference type="InterPro" id="IPR012337">
    <property type="entry name" value="RNaseH-like_sf"/>
</dbReference>
<evidence type="ECO:0000313" key="1">
    <source>
        <dbReference type="EMBL" id="EKM48772.1"/>
    </source>
</evidence>
<keyword evidence="2" id="KW-1185">Reference proteome</keyword>
<proteinExistence type="predicted"/>
<dbReference type="AlphaFoldDB" id="K5WF25"/>
<dbReference type="HOGENOM" id="CLU_474154_0_0_1"/>
<dbReference type="InParanoid" id="K5WF25"/>